<keyword evidence="2" id="KW-0560">Oxidoreductase</keyword>
<dbReference type="Proteomes" id="UP000237797">
    <property type="component" value="Unassembled WGS sequence"/>
</dbReference>
<dbReference type="PANTHER" id="PTHR36437:SF2">
    <property type="entry name" value="GLYOXALASE_BLEOMYCIN RESISTANCE PROTEIN_DIOXYGENASE"/>
    <property type="match status" value="1"/>
</dbReference>
<organism evidence="2 3">
    <name type="scientific">Planifilum fimeticola</name>
    <dbReference type="NCBI Taxonomy" id="201975"/>
    <lineage>
        <taxon>Bacteria</taxon>
        <taxon>Bacillati</taxon>
        <taxon>Bacillota</taxon>
        <taxon>Bacilli</taxon>
        <taxon>Bacillales</taxon>
        <taxon>Thermoactinomycetaceae</taxon>
        <taxon>Planifilum</taxon>
    </lineage>
</organism>
<reference evidence="2 3" key="1">
    <citation type="submission" date="2018-03" db="EMBL/GenBank/DDBJ databases">
        <title>Genomic Encyclopedia of Archaeal and Bacterial Type Strains, Phase II (KMG-II): from individual species to whole genera.</title>
        <authorList>
            <person name="Goeker M."/>
        </authorList>
    </citation>
    <scope>NUCLEOTIDE SEQUENCE [LARGE SCALE GENOMIC DNA]</scope>
    <source>
        <strain evidence="2 3">DSM 44946</strain>
    </source>
</reference>
<evidence type="ECO:0000313" key="2">
    <source>
        <dbReference type="EMBL" id="PRX40472.1"/>
    </source>
</evidence>
<feature type="domain" description="VOC" evidence="1">
    <location>
        <begin position="2"/>
        <end position="135"/>
    </location>
</feature>
<dbReference type="EMBL" id="PVNE01000013">
    <property type="protein sequence ID" value="PRX40472.1"/>
    <property type="molecule type" value="Genomic_DNA"/>
</dbReference>
<dbReference type="Pfam" id="PF00903">
    <property type="entry name" value="Glyoxalase"/>
    <property type="match status" value="1"/>
</dbReference>
<dbReference type="SUPFAM" id="SSF54593">
    <property type="entry name" value="Glyoxalase/Bleomycin resistance protein/Dihydroxybiphenyl dioxygenase"/>
    <property type="match status" value="1"/>
</dbReference>
<evidence type="ECO:0000259" key="1">
    <source>
        <dbReference type="PROSITE" id="PS51819"/>
    </source>
</evidence>
<dbReference type="GO" id="GO:0016829">
    <property type="term" value="F:lyase activity"/>
    <property type="evidence" value="ECO:0007669"/>
    <property type="project" value="UniProtKB-KW"/>
</dbReference>
<keyword evidence="3" id="KW-1185">Reference proteome</keyword>
<dbReference type="CDD" id="cd07263">
    <property type="entry name" value="VOC_like"/>
    <property type="match status" value="1"/>
</dbReference>
<dbReference type="InterPro" id="IPR004360">
    <property type="entry name" value="Glyas_Fos-R_dOase_dom"/>
</dbReference>
<dbReference type="InterPro" id="IPR029068">
    <property type="entry name" value="Glyas_Bleomycin-R_OHBP_Dase"/>
</dbReference>
<gene>
    <name evidence="2" type="ORF">CLV97_11359</name>
</gene>
<dbReference type="PROSITE" id="PS51819">
    <property type="entry name" value="VOC"/>
    <property type="match status" value="1"/>
</dbReference>
<dbReference type="OrthoDB" id="9794917at2"/>
<name>A0A2T0LED3_9BACL</name>
<protein>
    <submittedName>
        <fullName evidence="2">Catechol 2,3-dioxygenase-like lactoylglutathione lyase family enzyme</fullName>
    </submittedName>
</protein>
<evidence type="ECO:0000313" key="3">
    <source>
        <dbReference type="Proteomes" id="UP000237797"/>
    </source>
</evidence>
<accession>A0A2T0LED3</accession>
<comment type="caution">
    <text evidence="2">The sequence shown here is derived from an EMBL/GenBank/DDBJ whole genome shotgun (WGS) entry which is preliminary data.</text>
</comment>
<keyword evidence="2" id="KW-0223">Dioxygenase</keyword>
<dbReference type="AlphaFoldDB" id="A0A2T0LED3"/>
<dbReference type="GO" id="GO:0051213">
    <property type="term" value="F:dioxygenase activity"/>
    <property type="evidence" value="ECO:0007669"/>
    <property type="project" value="UniProtKB-KW"/>
</dbReference>
<sequence length="137" mass="15565">MKIKLTSVLVDDQEKALRFYTEVLGFVKKRDVPAGGARWLTVVSPEGPEDVELLLEPNSNPLIQINGQPAAAAYQKALYEAKIPYTMFFVEDMNKEYERLKKRGATFVMEPTKTEWGYQAMIDDTCGNLIMIAQEEK</sequence>
<keyword evidence="2" id="KW-0456">Lyase</keyword>
<dbReference type="RefSeq" id="WP_106345286.1">
    <property type="nucleotide sequence ID" value="NZ_PVNE01000013.1"/>
</dbReference>
<proteinExistence type="predicted"/>
<dbReference type="InterPro" id="IPR037523">
    <property type="entry name" value="VOC_core"/>
</dbReference>
<dbReference type="Gene3D" id="3.10.180.10">
    <property type="entry name" value="2,3-Dihydroxybiphenyl 1,2-Dioxygenase, domain 1"/>
    <property type="match status" value="1"/>
</dbReference>
<dbReference type="PANTHER" id="PTHR36437">
    <property type="entry name" value="GLYOXALASE/BLEOMYCIN RESISTANCE PROTEIN/DIOXYGENASE"/>
    <property type="match status" value="1"/>
</dbReference>